<protein>
    <submittedName>
        <fullName evidence="2">Uncharacterized protein</fullName>
    </submittedName>
</protein>
<reference evidence="2" key="1">
    <citation type="submission" date="2020-08" db="EMBL/GenBank/DDBJ databases">
        <title>Multicomponent nature underlies the extraordinary mechanical properties of spider dragline silk.</title>
        <authorList>
            <person name="Kono N."/>
            <person name="Nakamura H."/>
            <person name="Mori M."/>
            <person name="Yoshida Y."/>
            <person name="Ohtoshi R."/>
            <person name="Malay A.D."/>
            <person name="Moran D.A.P."/>
            <person name="Tomita M."/>
            <person name="Numata K."/>
            <person name="Arakawa K."/>
        </authorList>
    </citation>
    <scope>NUCLEOTIDE SEQUENCE</scope>
</reference>
<accession>A0A8X6XEA0</accession>
<gene>
    <name evidence="2" type="ORF">TNIN_367781</name>
</gene>
<proteinExistence type="predicted"/>
<sequence>MTVISHDPLYSAGDLFSHIGGLVGCWLGISVWAFTNIMEGSVLMATNWMKKFRKKKQKTSDTVFYPTHIKPYRNEYF</sequence>
<feature type="transmembrane region" description="Helical" evidence="1">
    <location>
        <begin position="15"/>
        <end position="48"/>
    </location>
</feature>
<evidence type="ECO:0000313" key="3">
    <source>
        <dbReference type="Proteomes" id="UP000886998"/>
    </source>
</evidence>
<name>A0A8X6XEA0_9ARAC</name>
<keyword evidence="3" id="KW-1185">Reference proteome</keyword>
<dbReference type="Proteomes" id="UP000886998">
    <property type="component" value="Unassembled WGS sequence"/>
</dbReference>
<dbReference type="OrthoDB" id="6435652at2759"/>
<keyword evidence="1" id="KW-1133">Transmembrane helix</keyword>
<dbReference type="Gene3D" id="1.10.287.770">
    <property type="entry name" value="YojJ-like"/>
    <property type="match status" value="1"/>
</dbReference>
<organism evidence="2 3">
    <name type="scientific">Trichonephila inaurata madagascariensis</name>
    <dbReference type="NCBI Taxonomy" id="2747483"/>
    <lineage>
        <taxon>Eukaryota</taxon>
        <taxon>Metazoa</taxon>
        <taxon>Ecdysozoa</taxon>
        <taxon>Arthropoda</taxon>
        <taxon>Chelicerata</taxon>
        <taxon>Arachnida</taxon>
        <taxon>Araneae</taxon>
        <taxon>Araneomorphae</taxon>
        <taxon>Entelegynae</taxon>
        <taxon>Araneoidea</taxon>
        <taxon>Nephilidae</taxon>
        <taxon>Trichonephila</taxon>
        <taxon>Trichonephila inaurata</taxon>
    </lineage>
</organism>
<comment type="caution">
    <text evidence="2">The sequence shown here is derived from an EMBL/GenBank/DDBJ whole genome shotgun (WGS) entry which is preliminary data.</text>
</comment>
<dbReference type="EMBL" id="BMAV01008413">
    <property type="protein sequence ID" value="GFY52010.1"/>
    <property type="molecule type" value="Genomic_DNA"/>
</dbReference>
<keyword evidence="1" id="KW-0472">Membrane</keyword>
<dbReference type="AlphaFoldDB" id="A0A8X6XEA0"/>
<keyword evidence="1" id="KW-0812">Transmembrane</keyword>
<evidence type="ECO:0000256" key="1">
    <source>
        <dbReference type="SAM" id="Phobius"/>
    </source>
</evidence>
<evidence type="ECO:0000313" key="2">
    <source>
        <dbReference type="EMBL" id="GFY52010.1"/>
    </source>
</evidence>